<evidence type="ECO:0000313" key="3">
    <source>
        <dbReference type="EMBL" id="GMI22219.1"/>
    </source>
</evidence>
<reference evidence="3 4" key="1">
    <citation type="journal article" date="2023" name="Commun. Biol.">
        <title>Genome analysis of Parmales, the sister group of diatoms, reveals the evolutionary specialization of diatoms from phago-mixotrophs to photoautotrophs.</title>
        <authorList>
            <person name="Ban H."/>
            <person name="Sato S."/>
            <person name="Yoshikawa S."/>
            <person name="Yamada K."/>
            <person name="Nakamura Y."/>
            <person name="Ichinomiya M."/>
            <person name="Sato N."/>
            <person name="Blanc-Mathieu R."/>
            <person name="Endo H."/>
            <person name="Kuwata A."/>
            <person name="Ogata H."/>
        </authorList>
    </citation>
    <scope>NUCLEOTIDE SEQUENCE [LARGE SCALE GENOMIC DNA]</scope>
</reference>
<dbReference type="EMBL" id="BRYB01000077">
    <property type="protein sequence ID" value="GMI22219.1"/>
    <property type="molecule type" value="Genomic_DNA"/>
</dbReference>
<name>A0ABQ6M9L8_9STRA</name>
<comment type="caution">
    <text evidence="3">The sequence shown here is derived from an EMBL/GenBank/DDBJ whole genome shotgun (WGS) entry which is preliminary data.</text>
</comment>
<gene>
    <name evidence="3" type="ORF">TeGR_g14938</name>
</gene>
<proteinExistence type="predicted"/>
<organism evidence="3 4">
    <name type="scientific">Tetraparma gracilis</name>
    <dbReference type="NCBI Taxonomy" id="2962635"/>
    <lineage>
        <taxon>Eukaryota</taxon>
        <taxon>Sar</taxon>
        <taxon>Stramenopiles</taxon>
        <taxon>Ochrophyta</taxon>
        <taxon>Bolidophyceae</taxon>
        <taxon>Parmales</taxon>
        <taxon>Triparmaceae</taxon>
        <taxon>Tetraparma</taxon>
    </lineage>
</organism>
<protein>
    <submittedName>
        <fullName evidence="3">Uncharacterized protein</fullName>
    </submittedName>
</protein>
<dbReference type="Gene3D" id="1.20.1270.60">
    <property type="entry name" value="Arfaptin homology (AH) domain/BAR domain"/>
    <property type="match status" value="2"/>
</dbReference>
<feature type="coiled-coil region" evidence="1">
    <location>
        <begin position="500"/>
        <end position="545"/>
    </location>
</feature>
<feature type="region of interest" description="Disordered" evidence="2">
    <location>
        <begin position="14"/>
        <end position="62"/>
    </location>
</feature>
<evidence type="ECO:0000313" key="4">
    <source>
        <dbReference type="Proteomes" id="UP001165060"/>
    </source>
</evidence>
<keyword evidence="4" id="KW-1185">Reference proteome</keyword>
<feature type="region of interest" description="Disordered" evidence="2">
    <location>
        <begin position="303"/>
        <end position="344"/>
    </location>
</feature>
<feature type="compositionally biased region" description="Low complexity" evidence="2">
    <location>
        <begin position="34"/>
        <end position="49"/>
    </location>
</feature>
<dbReference type="InterPro" id="IPR027267">
    <property type="entry name" value="AH/BAR_dom_sf"/>
</dbReference>
<dbReference type="Proteomes" id="UP001165060">
    <property type="component" value="Unassembled WGS sequence"/>
</dbReference>
<feature type="compositionally biased region" description="Pro residues" evidence="2">
    <location>
        <begin position="17"/>
        <end position="32"/>
    </location>
</feature>
<evidence type="ECO:0000256" key="2">
    <source>
        <dbReference type="SAM" id="MobiDB-lite"/>
    </source>
</evidence>
<evidence type="ECO:0000256" key="1">
    <source>
        <dbReference type="SAM" id="Coils"/>
    </source>
</evidence>
<sequence length="589" mass="62754">MFKKVSFFFNHLSLPPASAPPASGSPPTPPDAEPGSPSPSTRPSSLSSPGPEPGFHGTTHPTPVVELTFSRFNILTDQYTVASSTLATLDMQASNFLTSGAAVLAAFEAVAEASSATGGVVPKVKFARYTMEVALSNVSEIAGAQSKISGALRTGQADFKGVKAKYKELGDLCLEMDHYASKLGKVSTAAATAAREMELDPRNEKLVAVSTKAAEKKARNEEKLAAATSAVAQCNDEFLSACEQLELHRASLLNDAANLPSLVSSVKELFDDIATGYSGENHTIPVGDIPPPTGSLLRKKSTGLSSLQKGLKRRTSSASSGLSHIKKHGGKAKSGEHEVENENQYRTGEEVFLQLKKDYTYLLATLEAFLPALDAFFTSLTEAAVSFSALASEVRDETGSDSPVAGSPAAPSIAALAAARATRFVDDINAVRLSLGGQFMTSDCYLAGVEADMVQWRAVEGKFKPEEARFPGRKQLALDHAHYSEKVVLLNADLAKLTEKEATEEKIQAAREKIDRNAEKLTTNKAELERETKELLDVFAELEVKRGELFSGFFETLTASSCTFWRGATDKIQTTVDGSSGFPASPAVS</sequence>
<keyword evidence="1" id="KW-0175">Coiled coil</keyword>
<feature type="non-terminal residue" evidence="3">
    <location>
        <position position="589"/>
    </location>
</feature>
<accession>A0ABQ6M9L8</accession>